<dbReference type="CDD" id="cd00371">
    <property type="entry name" value="HMA"/>
    <property type="match status" value="1"/>
</dbReference>
<evidence type="ECO:0000259" key="5">
    <source>
        <dbReference type="PROSITE" id="PS50846"/>
    </source>
</evidence>
<evidence type="ECO:0000313" key="6">
    <source>
        <dbReference type="EMBL" id="MFD2091893.1"/>
    </source>
</evidence>
<keyword evidence="2" id="KW-0560">Oxidoreductase</keyword>
<dbReference type="CDD" id="cd13861">
    <property type="entry name" value="CuRO_1_CumA_like"/>
    <property type="match status" value="1"/>
</dbReference>
<dbReference type="Gene3D" id="3.30.70.100">
    <property type="match status" value="1"/>
</dbReference>
<dbReference type="PANTHER" id="PTHR11709">
    <property type="entry name" value="MULTI-COPPER OXIDASE"/>
    <property type="match status" value="1"/>
</dbReference>
<keyword evidence="7" id="KW-1185">Reference proteome</keyword>
<evidence type="ECO:0000313" key="7">
    <source>
        <dbReference type="Proteomes" id="UP001597402"/>
    </source>
</evidence>
<dbReference type="Pfam" id="PF07731">
    <property type="entry name" value="Cu-oxidase_2"/>
    <property type="match status" value="1"/>
</dbReference>
<dbReference type="SUPFAM" id="SSF55008">
    <property type="entry name" value="HMA, heavy metal-associated domain"/>
    <property type="match status" value="1"/>
</dbReference>
<dbReference type="InterPro" id="IPR045800">
    <property type="entry name" value="HMBD"/>
</dbReference>
<dbReference type="Proteomes" id="UP001597402">
    <property type="component" value="Unassembled WGS sequence"/>
</dbReference>
<dbReference type="PROSITE" id="PS50846">
    <property type="entry name" value="HMA_2"/>
    <property type="match status" value="1"/>
</dbReference>
<dbReference type="Pfam" id="PF19335">
    <property type="entry name" value="HMBD"/>
    <property type="match status" value="2"/>
</dbReference>
<sequence length="693" mass="74701">MISIHVPAMTSRQDVRAVSARINDVPGVQTLQVDYATRTVRVTGPADPTAVTAAIGDAGYATGPDPVPTDGSPFPGMTRTGELPVDTFFSTDIADLPPATRPELLELRDGDEMRLRIAPVTKRLGDATVRMLAYNGSIPGPTLRVRQGSEIVVHVTNDTDMETTVHWHGLRLENRYDGVPYETQAPIPPGGQFTYRVRCPDAGGYWYHPHVREDVQQEMGLYGTILVDPAEPDYWPAAHRDVVLTLDDVLVEGGAIAPFSRAETNYAAMGRYGNVLLISGETDLSLTARTGEVVRLWLTNTANSRVFRVALPGARMKLVGGDSGRVEHEQFVSDVVLSPSERAVVDVLFDRAGELTLEHRSPRRTYRLASITVTEELADPPLAEAFGVLRSAPELTAERKHLEGWLAAPPDKVLAIVAEMEDPAGAAAGPVTYACPMHPDVVSDQPGRCPKCGMKLMATAAAVTYACPMHPDVVSDQPGQCPKCGMKLLMAPAAGLADSSAGDDTGHGPMGHESDHGPMGHESGHGPMGHESRPEGSATVHDATHAHADHGAGTADGVEWEDDMAEANRQTTTATMRWQLLDRTAGGKVPPVDWRFTVGDRVKIRLVNEMDSDHPMHHPFHVHGAGRFLVLARDGVPEPNLGWKDTVLVRTGEVVDILLELSTSGTWMAHCHIAEHLHAGMMFSFTVAAGGTR</sequence>
<keyword evidence="1" id="KW-0479">Metal-binding</keyword>
<feature type="compositionally biased region" description="Basic and acidic residues" evidence="4">
    <location>
        <begin position="504"/>
        <end position="534"/>
    </location>
</feature>
<dbReference type="RefSeq" id="WP_376874683.1">
    <property type="nucleotide sequence ID" value="NZ_JBHUHP010000009.1"/>
</dbReference>
<dbReference type="InterPro" id="IPR008972">
    <property type="entry name" value="Cupredoxin"/>
</dbReference>
<feature type="region of interest" description="Disordered" evidence="4">
    <location>
        <begin position="496"/>
        <end position="540"/>
    </location>
</feature>
<dbReference type="InterPro" id="IPR002355">
    <property type="entry name" value="Cu_oxidase_Cu_BS"/>
</dbReference>
<evidence type="ECO:0000256" key="4">
    <source>
        <dbReference type="SAM" id="MobiDB-lite"/>
    </source>
</evidence>
<dbReference type="Gene3D" id="2.60.40.420">
    <property type="entry name" value="Cupredoxins - blue copper proteins"/>
    <property type="match status" value="3"/>
</dbReference>
<dbReference type="InterPro" id="IPR045087">
    <property type="entry name" value="Cu-oxidase_fam"/>
</dbReference>
<dbReference type="InterPro" id="IPR036163">
    <property type="entry name" value="HMA_dom_sf"/>
</dbReference>
<accession>A0ABW4XAN8</accession>
<dbReference type="EMBL" id="JBHUHP010000009">
    <property type="protein sequence ID" value="MFD2091893.1"/>
    <property type="molecule type" value="Genomic_DNA"/>
</dbReference>
<dbReference type="SUPFAM" id="SSF49503">
    <property type="entry name" value="Cupredoxins"/>
    <property type="match status" value="3"/>
</dbReference>
<dbReference type="InterPro" id="IPR011706">
    <property type="entry name" value="Cu-oxidase_C"/>
</dbReference>
<reference evidence="7" key="1">
    <citation type="journal article" date="2019" name="Int. J. Syst. Evol. Microbiol.">
        <title>The Global Catalogue of Microorganisms (GCM) 10K type strain sequencing project: providing services to taxonomists for standard genome sequencing and annotation.</title>
        <authorList>
            <consortium name="The Broad Institute Genomics Platform"/>
            <consortium name="The Broad Institute Genome Sequencing Center for Infectious Disease"/>
            <person name="Wu L."/>
            <person name="Ma J."/>
        </authorList>
    </citation>
    <scope>NUCLEOTIDE SEQUENCE [LARGE SCALE GENOMIC DNA]</scope>
    <source>
        <strain evidence="7">JCM 3338</strain>
    </source>
</reference>
<proteinExistence type="predicted"/>
<evidence type="ECO:0000256" key="2">
    <source>
        <dbReference type="ARBA" id="ARBA00023002"/>
    </source>
</evidence>
<dbReference type="Pfam" id="PF07732">
    <property type="entry name" value="Cu-oxidase_3"/>
    <property type="match status" value="1"/>
</dbReference>
<dbReference type="PANTHER" id="PTHR11709:SF394">
    <property type="entry name" value="FI03373P-RELATED"/>
    <property type="match status" value="1"/>
</dbReference>
<dbReference type="PROSITE" id="PS00080">
    <property type="entry name" value="MULTICOPPER_OXIDASE2"/>
    <property type="match status" value="1"/>
</dbReference>
<dbReference type="CDD" id="cd04207">
    <property type="entry name" value="CuRO_3_LCC_like"/>
    <property type="match status" value="1"/>
</dbReference>
<feature type="domain" description="HMA" evidence="5">
    <location>
        <begin position="1"/>
        <end position="63"/>
    </location>
</feature>
<comment type="caution">
    <text evidence="6">The sequence shown here is derived from an EMBL/GenBank/DDBJ whole genome shotgun (WGS) entry which is preliminary data.</text>
</comment>
<keyword evidence="3" id="KW-0186">Copper</keyword>
<evidence type="ECO:0000256" key="1">
    <source>
        <dbReference type="ARBA" id="ARBA00022723"/>
    </source>
</evidence>
<dbReference type="InterPro" id="IPR011707">
    <property type="entry name" value="Cu-oxidase-like_N"/>
</dbReference>
<organism evidence="6 7">
    <name type="scientific">Blastococcus deserti</name>
    <dbReference type="NCBI Taxonomy" id="2259033"/>
    <lineage>
        <taxon>Bacteria</taxon>
        <taxon>Bacillati</taxon>
        <taxon>Actinomycetota</taxon>
        <taxon>Actinomycetes</taxon>
        <taxon>Geodermatophilales</taxon>
        <taxon>Geodermatophilaceae</taxon>
        <taxon>Blastococcus</taxon>
    </lineage>
</organism>
<dbReference type="Pfam" id="PF00403">
    <property type="entry name" value="HMA"/>
    <property type="match status" value="1"/>
</dbReference>
<name>A0ABW4XAN8_9ACTN</name>
<protein>
    <submittedName>
        <fullName evidence="6">Multicopper oxidase domain-containing protein</fullName>
    </submittedName>
</protein>
<gene>
    <name evidence="6" type="ORF">ACFSHS_09965</name>
</gene>
<evidence type="ECO:0000256" key="3">
    <source>
        <dbReference type="ARBA" id="ARBA00023008"/>
    </source>
</evidence>
<dbReference type="InterPro" id="IPR006121">
    <property type="entry name" value="HMA_dom"/>
</dbReference>